<keyword evidence="4 10" id="KW-0677">Repeat</keyword>
<evidence type="ECO:0000256" key="5">
    <source>
        <dbReference type="ARBA" id="ARBA00022967"/>
    </source>
</evidence>
<evidence type="ECO:0000256" key="1">
    <source>
        <dbReference type="ARBA" id="ARBA00022448"/>
    </source>
</evidence>
<feature type="binding site" evidence="10">
    <location>
        <position position="139"/>
    </location>
    <ligand>
        <name>[4Fe-4S] cluster</name>
        <dbReference type="ChEBI" id="CHEBI:49883"/>
        <label>2</label>
    </ligand>
</feature>
<evidence type="ECO:0000313" key="14">
    <source>
        <dbReference type="EMBL" id="SHF11216.1"/>
    </source>
</evidence>
<feature type="binding site" evidence="10">
    <location>
        <position position="149"/>
    </location>
    <ligand>
        <name>[4Fe-4S] cluster</name>
        <dbReference type="ChEBI" id="CHEBI:49883"/>
        <label>2</label>
    </ligand>
</feature>
<evidence type="ECO:0000256" key="8">
    <source>
        <dbReference type="ARBA" id="ARBA00023014"/>
    </source>
</evidence>
<keyword evidence="1 10" id="KW-0813">Transport</keyword>
<dbReference type="GO" id="GO:0009055">
    <property type="term" value="F:electron transfer activity"/>
    <property type="evidence" value="ECO:0007669"/>
    <property type="project" value="InterPro"/>
</dbReference>
<keyword evidence="2 10" id="KW-0004">4Fe-4S</keyword>
<comment type="subunit">
    <text evidence="10">The complex is composed of six subunits: RnfA, RnfB, RnfC, RnfD, RnfE and RnfG.</text>
</comment>
<comment type="subcellular location">
    <subcellularLocation>
        <location evidence="10">Cell membrane</location>
    </subcellularLocation>
</comment>
<dbReference type="GO" id="GO:0005886">
    <property type="term" value="C:plasma membrane"/>
    <property type="evidence" value="ECO:0007669"/>
    <property type="project" value="UniProtKB-SubCell"/>
</dbReference>
<organism evidence="14 15">
    <name type="scientific">Clostridium fallax</name>
    <dbReference type="NCBI Taxonomy" id="1533"/>
    <lineage>
        <taxon>Bacteria</taxon>
        <taxon>Bacillati</taxon>
        <taxon>Bacillota</taxon>
        <taxon>Clostridia</taxon>
        <taxon>Eubacteriales</taxon>
        <taxon>Clostridiaceae</taxon>
        <taxon>Clostridium</taxon>
    </lineage>
</organism>
<feature type="binding site" evidence="10">
    <location>
        <position position="143"/>
    </location>
    <ligand>
        <name>[4Fe-4S] cluster</name>
        <dbReference type="ChEBI" id="CHEBI:49883"/>
        <label>2</label>
    </ligand>
</feature>
<feature type="domain" description="4Fe-4S ferredoxin-type" evidence="12">
    <location>
        <begin position="239"/>
        <end position="264"/>
    </location>
</feature>
<feature type="domain" description="4Fe-4S ferredoxin-type" evidence="12">
    <location>
        <begin position="163"/>
        <end position="192"/>
    </location>
</feature>
<evidence type="ECO:0000256" key="10">
    <source>
        <dbReference type="HAMAP-Rule" id="MF_00463"/>
    </source>
</evidence>
<feature type="binding site" evidence="10">
    <location>
        <position position="182"/>
    </location>
    <ligand>
        <name>[4Fe-4S] cluster</name>
        <dbReference type="ChEBI" id="CHEBI:49883"/>
        <label>2</label>
    </ligand>
</feature>
<dbReference type="InterPro" id="IPR017900">
    <property type="entry name" value="4Fe4S_Fe_S_CS"/>
</dbReference>
<evidence type="ECO:0000259" key="13">
    <source>
        <dbReference type="PROSITE" id="PS51656"/>
    </source>
</evidence>
<dbReference type="Proteomes" id="UP000184035">
    <property type="component" value="Unassembled WGS sequence"/>
</dbReference>
<keyword evidence="11" id="KW-0812">Transmembrane</keyword>
<evidence type="ECO:0000256" key="7">
    <source>
        <dbReference type="ARBA" id="ARBA00023004"/>
    </source>
</evidence>
<feature type="binding site" evidence="10">
    <location>
        <position position="54"/>
    </location>
    <ligand>
        <name>[4Fe-4S] cluster</name>
        <dbReference type="ChEBI" id="CHEBI:49883"/>
        <label>1</label>
    </ligand>
</feature>
<feature type="domain" description="4Fe-4S ferredoxin-type" evidence="12">
    <location>
        <begin position="207"/>
        <end position="237"/>
    </location>
</feature>
<evidence type="ECO:0000313" key="15">
    <source>
        <dbReference type="Proteomes" id="UP000184035"/>
    </source>
</evidence>
<dbReference type="HAMAP" id="MF_00463">
    <property type="entry name" value="RsxB_RnfB"/>
    <property type="match status" value="1"/>
</dbReference>
<dbReference type="GO" id="GO:0022900">
    <property type="term" value="P:electron transport chain"/>
    <property type="evidence" value="ECO:0007669"/>
    <property type="project" value="UniProtKB-UniRule"/>
</dbReference>
<dbReference type="SUPFAM" id="SSF54862">
    <property type="entry name" value="4Fe-4S ferredoxins"/>
    <property type="match status" value="1"/>
</dbReference>
<dbReference type="Gene3D" id="1.10.15.40">
    <property type="entry name" value="Electron transport complex subunit B, putative Fe-S cluster"/>
    <property type="match status" value="1"/>
</dbReference>
<dbReference type="Pfam" id="PF04060">
    <property type="entry name" value="FeS"/>
    <property type="match status" value="1"/>
</dbReference>
<feature type="transmembrane region" description="Helical" evidence="11">
    <location>
        <begin position="6"/>
        <end position="27"/>
    </location>
</feature>
<feature type="binding site" evidence="10">
    <location>
        <position position="175"/>
    </location>
    <ligand>
        <name>[4Fe-4S] cluster</name>
        <dbReference type="ChEBI" id="CHEBI:49883"/>
        <label>3</label>
    </ligand>
</feature>
<evidence type="ECO:0000256" key="4">
    <source>
        <dbReference type="ARBA" id="ARBA00022737"/>
    </source>
</evidence>
<gene>
    <name evidence="10" type="primary">rnfB</name>
    <name evidence="14" type="ORF">SAMN05443638_13421</name>
</gene>
<feature type="region of interest" description="Hydrophobic" evidence="10">
    <location>
        <begin position="1"/>
        <end position="28"/>
    </location>
</feature>
<dbReference type="PROSITE" id="PS51656">
    <property type="entry name" value="4FE4S"/>
    <property type="match status" value="1"/>
</dbReference>
<dbReference type="Gene3D" id="3.30.70.20">
    <property type="match status" value="2"/>
</dbReference>
<dbReference type="EC" id="7.-.-.-" evidence="10"/>
<dbReference type="Pfam" id="PF00037">
    <property type="entry name" value="Fer4"/>
    <property type="match status" value="1"/>
</dbReference>
<keyword evidence="8 10" id="KW-0411">Iron-sulfur</keyword>
<dbReference type="GO" id="GO:0051539">
    <property type="term" value="F:4 iron, 4 sulfur cluster binding"/>
    <property type="evidence" value="ECO:0007669"/>
    <property type="project" value="UniProtKB-UniRule"/>
</dbReference>
<accession>A0A1M4Z0U9</accession>
<dbReference type="RefSeq" id="WP_072897553.1">
    <property type="nucleotide sequence ID" value="NZ_FQVM01000034.1"/>
</dbReference>
<dbReference type="Pfam" id="PF12838">
    <property type="entry name" value="Fer4_7"/>
    <property type="match status" value="1"/>
</dbReference>
<dbReference type="InterPro" id="IPR017896">
    <property type="entry name" value="4Fe4S_Fe-S-bd"/>
</dbReference>
<sequence>MELNSVLSSVLSLGGLGLLFGVLLGYASKKFEVKVDERIPKVREVLPGANCGGCGYAGCDAYAAAVVEDGASPSACSVGGSKVAEEIGTILGIKVDETEKMTAFVKCKGTCGKAKNKYEYEGIKDCIEANELMGGAKACSYGCLGLGTCVSVCQFGALDIVDGVAKVNREKCTNCGACIDICPKGLIESVPYSKKVRVECNSKDNGKVVRVNCSAGCIGCKICEKSCPKDAIKVVDNVAKIDYTKCVNCGICAQKCPTKVIVKL</sequence>
<feature type="domain" description="4Fe-4S" evidence="13">
    <location>
        <begin position="34"/>
        <end position="93"/>
    </location>
</feature>
<proteinExistence type="inferred from homology"/>
<keyword evidence="15" id="KW-1185">Reference proteome</keyword>
<evidence type="ECO:0000256" key="2">
    <source>
        <dbReference type="ARBA" id="ARBA00022485"/>
    </source>
</evidence>
<evidence type="ECO:0000256" key="11">
    <source>
        <dbReference type="SAM" id="Phobius"/>
    </source>
</evidence>
<keyword evidence="7 10" id="KW-0408">Iron</keyword>
<evidence type="ECO:0000256" key="9">
    <source>
        <dbReference type="ARBA" id="ARBA00023136"/>
    </source>
</evidence>
<dbReference type="PANTHER" id="PTHR43560:SF1">
    <property type="entry name" value="ION-TRANSLOCATING OXIDOREDUCTASE COMPLEX SUBUNIT B"/>
    <property type="match status" value="1"/>
</dbReference>
<keyword evidence="3 10" id="KW-0479">Metal-binding</keyword>
<keyword evidence="10" id="KW-1003">Cell membrane</keyword>
<name>A0A1M4Z0U9_9CLOT</name>
<keyword evidence="5 10" id="KW-1278">Translocase</keyword>
<feature type="binding site" evidence="10">
    <location>
        <position position="51"/>
    </location>
    <ligand>
        <name>[4Fe-4S] cluster</name>
        <dbReference type="ChEBI" id="CHEBI:49883"/>
        <label>1</label>
    </ligand>
</feature>
<dbReference type="STRING" id="1533.SAMN05443638_13421"/>
<evidence type="ECO:0000256" key="3">
    <source>
        <dbReference type="ARBA" id="ARBA00022723"/>
    </source>
</evidence>
<dbReference type="InterPro" id="IPR010207">
    <property type="entry name" value="Elect_transpt_cplx_RnfB/RsxB"/>
</dbReference>
<dbReference type="GO" id="GO:0046872">
    <property type="term" value="F:metal ion binding"/>
    <property type="evidence" value="ECO:0007669"/>
    <property type="project" value="UniProtKB-KW"/>
</dbReference>
<dbReference type="InterPro" id="IPR050395">
    <property type="entry name" value="4Fe4S_Ferredoxin_RnfB"/>
</dbReference>
<feature type="binding site" evidence="10">
    <location>
        <position position="59"/>
    </location>
    <ligand>
        <name>[4Fe-4S] cluster</name>
        <dbReference type="ChEBI" id="CHEBI:49883"/>
        <label>1</label>
    </ligand>
</feature>
<dbReference type="OrthoDB" id="9789936at2"/>
<comment type="function">
    <text evidence="10">Part of a membrane-bound complex that couples electron transfer with translocation of ions across the membrane.</text>
</comment>
<reference evidence="14 15" key="1">
    <citation type="submission" date="2016-11" db="EMBL/GenBank/DDBJ databases">
        <authorList>
            <person name="Jaros S."/>
            <person name="Januszkiewicz K."/>
            <person name="Wedrychowicz H."/>
        </authorList>
    </citation>
    <scope>NUCLEOTIDE SEQUENCE [LARGE SCALE GENOMIC DNA]</scope>
    <source>
        <strain evidence="14 15">DSM 2631</strain>
    </source>
</reference>
<dbReference type="NCBIfam" id="NF005503">
    <property type="entry name" value="PRK07118.1-2"/>
    <property type="match status" value="1"/>
</dbReference>
<comment type="cofactor">
    <cofactor evidence="10">
        <name>[4Fe-4S] cluster</name>
        <dbReference type="ChEBI" id="CHEBI:49883"/>
    </cofactor>
    <text evidence="10">Binds 3 [4Fe-4S] clusters.</text>
</comment>
<comment type="similarity">
    <text evidence="10">Belongs to the 4Fe4S bacterial-type ferredoxin family. RnfB subfamily.</text>
</comment>
<dbReference type="PANTHER" id="PTHR43560">
    <property type="entry name" value="ION-TRANSLOCATING OXIDOREDUCTASE COMPLEX SUBUNIT B"/>
    <property type="match status" value="1"/>
</dbReference>
<feature type="binding site" evidence="10">
    <location>
        <position position="153"/>
    </location>
    <ligand>
        <name>[4Fe-4S] cluster</name>
        <dbReference type="ChEBI" id="CHEBI:49883"/>
        <label>3</label>
    </ligand>
</feature>
<comment type="caution">
    <text evidence="10">Lacks conserved residue(s) required for the propagation of feature annotation.</text>
</comment>
<dbReference type="CDD" id="cd10549">
    <property type="entry name" value="MtMvhB_like"/>
    <property type="match status" value="1"/>
</dbReference>
<dbReference type="EMBL" id="FQVM01000034">
    <property type="protein sequence ID" value="SHF11216.1"/>
    <property type="molecule type" value="Genomic_DNA"/>
</dbReference>
<keyword evidence="11" id="KW-1133">Transmembrane helix</keyword>
<dbReference type="PROSITE" id="PS51379">
    <property type="entry name" value="4FE4S_FER_2"/>
    <property type="match status" value="3"/>
</dbReference>
<feature type="binding site" evidence="10">
    <location>
        <position position="178"/>
    </location>
    <ligand>
        <name>[4Fe-4S] cluster</name>
        <dbReference type="ChEBI" id="CHEBI:49883"/>
        <label>3</label>
    </ligand>
</feature>
<evidence type="ECO:0000259" key="12">
    <source>
        <dbReference type="PROSITE" id="PS51379"/>
    </source>
</evidence>
<protein>
    <recommendedName>
        <fullName evidence="10">Ion-translocating oxidoreductase complex subunit B</fullName>
        <ecNumber evidence="10">7.-.-.-</ecNumber>
    </recommendedName>
    <alternativeName>
        <fullName evidence="10">Rnf electron transport complex subunit B</fullName>
    </alternativeName>
</protein>
<dbReference type="PROSITE" id="PS00198">
    <property type="entry name" value="4FE4S_FER_1"/>
    <property type="match status" value="2"/>
</dbReference>
<dbReference type="NCBIfam" id="TIGR01944">
    <property type="entry name" value="rnfB"/>
    <property type="match status" value="1"/>
</dbReference>
<dbReference type="AlphaFoldDB" id="A0A1M4Z0U9"/>
<feature type="binding site" evidence="10">
    <location>
        <position position="76"/>
    </location>
    <ligand>
        <name>[4Fe-4S] cluster</name>
        <dbReference type="ChEBI" id="CHEBI:49883"/>
        <label>1</label>
    </ligand>
</feature>
<evidence type="ECO:0000256" key="6">
    <source>
        <dbReference type="ARBA" id="ARBA00022982"/>
    </source>
</evidence>
<feature type="binding site" evidence="10">
    <location>
        <position position="172"/>
    </location>
    <ligand>
        <name>[4Fe-4S] cluster</name>
        <dbReference type="ChEBI" id="CHEBI:49883"/>
        <label>3</label>
    </ligand>
</feature>
<keyword evidence="6 10" id="KW-0249">Electron transport</keyword>
<dbReference type="InterPro" id="IPR007202">
    <property type="entry name" value="4Fe-4S_dom"/>
</dbReference>
<keyword evidence="9 10" id="KW-0472">Membrane</keyword>